<gene>
    <name evidence="3" type="ORF">HMPREF9470_03727</name>
</gene>
<dbReference type="Gene3D" id="2.40.100.10">
    <property type="entry name" value="Cyclophilin-like"/>
    <property type="match status" value="1"/>
</dbReference>
<dbReference type="InterPro" id="IPR008589">
    <property type="entry name" value="MupG"/>
</dbReference>
<accession>A0A0J9BXY4</accession>
<name>A0A0J9BXY4_9FIRM</name>
<sequence length="371" mass="42013">MKEGYIFMARLGISVYPEHSTAERDQAYIRKAGSLGYKRIFTCLLSVGDKSREQVVSEFRLLADTAHECGMEIIPDVSPAVFSKMGISYEDLSVFQDMHVDGIRLDEGFDGMKESLMTYNPQGLKIELNASTQLVYVENIMDHHPDRSKLVTCHNFYPQQYSGLSLEHFNKCNEKMKSMYLPVAAFISSNNEGTYGPWPVNEGLCTLEMHRGLPIGFQARHLFATGMVDDVLIANAYASAEELEACAAVNPSILTFGLVLEKELTRTEQKILDYEPKHVVRGDMSEYMIRSTWPRVTFADESIPAANTRDLKRGDVVILNDGYLKYKGELHIVLKDMPNDGRKNVIGHLPEYEHVLLNYVEPWKVFAFCKA</sequence>
<reference evidence="3 4" key="1">
    <citation type="submission" date="2011-04" db="EMBL/GenBank/DDBJ databases">
        <title>The Genome Sequence of Clostridium citroniae WAL-19142.</title>
        <authorList>
            <consortium name="The Broad Institute Genome Sequencing Platform"/>
            <person name="Earl A."/>
            <person name="Ward D."/>
            <person name="Feldgarden M."/>
            <person name="Gevers D."/>
            <person name="Warren Y.A."/>
            <person name="Tyrrell K.L."/>
            <person name="Citron D.M."/>
            <person name="Goldstein E.J."/>
            <person name="Daigneault M."/>
            <person name="Allen-Vercoe E."/>
            <person name="Young S.K."/>
            <person name="Zeng Q."/>
            <person name="Gargeya S."/>
            <person name="Fitzgerald M."/>
            <person name="Haas B."/>
            <person name="Abouelleil A."/>
            <person name="Alvarado L."/>
            <person name="Arachchi H.M."/>
            <person name="Berlin A."/>
            <person name="Brown A."/>
            <person name="Chapman S.B."/>
            <person name="Chen Z."/>
            <person name="Dunbar C."/>
            <person name="Freedman E."/>
            <person name="Gearin G."/>
            <person name="Gellesch M."/>
            <person name="Goldberg J."/>
            <person name="Griggs A."/>
            <person name="Gujja S."/>
            <person name="Heilman E.R."/>
            <person name="Heiman D."/>
            <person name="Howarth C."/>
            <person name="Larson L."/>
            <person name="Lui A."/>
            <person name="MacDonald P.J."/>
            <person name="Mehta T."/>
            <person name="Montmayeur A."/>
            <person name="Murphy C."/>
            <person name="Neiman D."/>
            <person name="Pearson M."/>
            <person name="Priest M."/>
            <person name="Roberts A."/>
            <person name="Saif S."/>
            <person name="Shea T."/>
            <person name="Shenoy N."/>
            <person name="Sisk P."/>
            <person name="Stolte C."/>
            <person name="Sykes S."/>
            <person name="White J."/>
            <person name="Yandava C."/>
            <person name="Wortman J."/>
            <person name="Nusbaum C."/>
            <person name="Birren B."/>
        </authorList>
    </citation>
    <scope>NUCLEOTIDE SEQUENCE [LARGE SCALE GENOMIC DNA]</scope>
    <source>
        <strain evidence="3 4">WAL-19142</strain>
    </source>
</reference>
<feature type="domain" description="6-phospho-N-acetylmuramidase C-terminal" evidence="1">
    <location>
        <begin position="255"/>
        <end position="368"/>
    </location>
</feature>
<dbReference type="InterPro" id="IPR043797">
    <property type="entry name" value="MupG_N"/>
</dbReference>
<dbReference type="PATRIC" id="fig|742734.4.peg.3995"/>
<dbReference type="EMBL" id="ADLK01000028">
    <property type="protein sequence ID" value="KMW17074.1"/>
    <property type="molecule type" value="Genomic_DNA"/>
</dbReference>
<evidence type="ECO:0008006" key="5">
    <source>
        <dbReference type="Google" id="ProtNLM"/>
    </source>
</evidence>
<dbReference type="SUPFAM" id="SSF50891">
    <property type="entry name" value="Cyclophilin-like"/>
    <property type="match status" value="1"/>
</dbReference>
<dbReference type="Gene3D" id="3.20.20.70">
    <property type="entry name" value="Aldolase class I"/>
    <property type="match status" value="1"/>
</dbReference>
<comment type="caution">
    <text evidence="3">The sequence shown here is derived from an EMBL/GenBank/DDBJ whole genome shotgun (WGS) entry which is preliminary data.</text>
</comment>
<dbReference type="InterPro" id="IPR017853">
    <property type="entry name" value="GH"/>
</dbReference>
<evidence type="ECO:0000313" key="4">
    <source>
        <dbReference type="Proteomes" id="UP000037392"/>
    </source>
</evidence>
<feature type="domain" description="6-phospho-N-acetylmuramidase N-terminal" evidence="2">
    <location>
        <begin position="11"/>
        <end position="247"/>
    </location>
</feature>
<proteinExistence type="predicted"/>
<evidence type="ECO:0000259" key="2">
    <source>
        <dbReference type="Pfam" id="PF19200"/>
    </source>
</evidence>
<dbReference type="PANTHER" id="PTHR38435">
    <property type="match status" value="1"/>
</dbReference>
<dbReference type="PANTHER" id="PTHR38435:SF1">
    <property type="entry name" value="DUF871 DOMAIN-CONTAINING PROTEIN"/>
    <property type="match status" value="1"/>
</dbReference>
<dbReference type="Pfam" id="PF05913">
    <property type="entry name" value="MupG_C"/>
    <property type="match status" value="1"/>
</dbReference>
<dbReference type="Proteomes" id="UP000037392">
    <property type="component" value="Unassembled WGS sequence"/>
</dbReference>
<protein>
    <recommendedName>
        <fullName evidence="5">Outer surface protein</fullName>
    </recommendedName>
</protein>
<dbReference type="AlphaFoldDB" id="A0A0J9BXY4"/>
<dbReference type="InterPro" id="IPR029000">
    <property type="entry name" value="Cyclophilin-like_dom_sf"/>
</dbReference>
<organism evidence="3 4">
    <name type="scientific">[Clostridium] citroniae WAL-19142</name>
    <dbReference type="NCBI Taxonomy" id="742734"/>
    <lineage>
        <taxon>Bacteria</taxon>
        <taxon>Bacillati</taxon>
        <taxon>Bacillota</taxon>
        <taxon>Clostridia</taxon>
        <taxon>Lachnospirales</taxon>
        <taxon>Lachnospiraceae</taxon>
        <taxon>Enterocloster</taxon>
    </lineage>
</organism>
<dbReference type="Pfam" id="PF19200">
    <property type="entry name" value="MupG_N"/>
    <property type="match status" value="1"/>
</dbReference>
<dbReference type="InterPro" id="IPR043894">
    <property type="entry name" value="MupG_C"/>
</dbReference>
<evidence type="ECO:0000259" key="1">
    <source>
        <dbReference type="Pfam" id="PF05913"/>
    </source>
</evidence>
<evidence type="ECO:0000313" key="3">
    <source>
        <dbReference type="EMBL" id="KMW17074.1"/>
    </source>
</evidence>
<dbReference type="InterPro" id="IPR013785">
    <property type="entry name" value="Aldolase_TIM"/>
</dbReference>
<dbReference type="SUPFAM" id="SSF51445">
    <property type="entry name" value="(Trans)glycosidases"/>
    <property type="match status" value="1"/>
</dbReference>